<gene>
    <name evidence="7" type="ORF">OCTVUL_1B027415</name>
</gene>
<dbReference type="SMART" id="SM00326">
    <property type="entry name" value="SH3"/>
    <property type="match status" value="4"/>
</dbReference>
<feature type="region of interest" description="Disordered" evidence="4">
    <location>
        <begin position="441"/>
        <end position="704"/>
    </location>
</feature>
<feature type="compositionally biased region" description="Basic and acidic residues" evidence="4">
    <location>
        <begin position="595"/>
        <end position="612"/>
    </location>
</feature>
<evidence type="ECO:0000259" key="5">
    <source>
        <dbReference type="PROSITE" id="PS50002"/>
    </source>
</evidence>
<dbReference type="InterPro" id="IPR036871">
    <property type="entry name" value="PX_dom_sf"/>
</dbReference>
<feature type="domain" description="SH3" evidence="5">
    <location>
        <begin position="145"/>
        <end position="204"/>
    </location>
</feature>
<evidence type="ECO:0000256" key="2">
    <source>
        <dbReference type="ARBA" id="ARBA00022737"/>
    </source>
</evidence>
<dbReference type="Pfam" id="PF00018">
    <property type="entry name" value="SH3_1"/>
    <property type="match status" value="2"/>
</dbReference>
<feature type="compositionally biased region" description="Polar residues" evidence="4">
    <location>
        <begin position="510"/>
        <end position="556"/>
    </location>
</feature>
<dbReference type="PRINTS" id="PR00452">
    <property type="entry name" value="SH3DOMAIN"/>
</dbReference>
<dbReference type="PANTHER" id="PTHR15706">
    <property type="entry name" value="SH3 MULTIPLE DOMAIN"/>
    <property type="match status" value="1"/>
</dbReference>
<dbReference type="InterPro" id="IPR001452">
    <property type="entry name" value="SH3_domain"/>
</dbReference>
<proteinExistence type="predicted"/>
<dbReference type="CDD" id="cd11856">
    <property type="entry name" value="SH3_p47phox_like"/>
    <property type="match status" value="1"/>
</dbReference>
<dbReference type="Gene3D" id="3.30.1520.10">
    <property type="entry name" value="Phox-like domain"/>
    <property type="match status" value="1"/>
</dbReference>
<evidence type="ECO:0000259" key="6">
    <source>
        <dbReference type="PROSITE" id="PS50195"/>
    </source>
</evidence>
<feature type="compositionally biased region" description="Basic and acidic residues" evidence="4">
    <location>
        <begin position="415"/>
        <end position="425"/>
    </location>
</feature>
<keyword evidence="1 3" id="KW-0728">SH3 domain</keyword>
<dbReference type="Pfam" id="PF00787">
    <property type="entry name" value="PX"/>
    <property type="match status" value="1"/>
</dbReference>
<dbReference type="InterPro" id="IPR036028">
    <property type="entry name" value="SH3-like_dom_sf"/>
</dbReference>
<dbReference type="InterPro" id="IPR001683">
    <property type="entry name" value="PX_dom"/>
</dbReference>
<feature type="compositionally biased region" description="Basic and acidic residues" evidence="4">
    <location>
        <begin position="381"/>
        <end position="396"/>
    </location>
</feature>
<dbReference type="PROSITE" id="PS50002">
    <property type="entry name" value="SH3"/>
    <property type="match status" value="3"/>
</dbReference>
<organism evidence="7 8">
    <name type="scientific">Octopus vulgaris</name>
    <name type="common">Common octopus</name>
    <dbReference type="NCBI Taxonomy" id="6645"/>
    <lineage>
        <taxon>Eukaryota</taxon>
        <taxon>Metazoa</taxon>
        <taxon>Spiralia</taxon>
        <taxon>Lophotrochozoa</taxon>
        <taxon>Mollusca</taxon>
        <taxon>Cephalopoda</taxon>
        <taxon>Coleoidea</taxon>
        <taxon>Octopodiformes</taxon>
        <taxon>Octopoda</taxon>
        <taxon>Incirrata</taxon>
        <taxon>Octopodidae</taxon>
        <taxon>Octopus</taxon>
    </lineage>
</organism>
<dbReference type="AlphaFoldDB" id="A0AA36BEL5"/>
<reference evidence="7" key="1">
    <citation type="submission" date="2023-08" db="EMBL/GenBank/DDBJ databases">
        <authorList>
            <person name="Alioto T."/>
            <person name="Alioto T."/>
            <person name="Gomez Garrido J."/>
        </authorList>
    </citation>
    <scope>NUCLEOTIDE SEQUENCE</scope>
</reference>
<sequence length="1001" mass="112164">MKNSVHSVEVIDVEKRRSPGKHYVYVINVTWNDGSTNIIYRRYSAFDRLQLSLLELFPQESGTINPEEQTLPVLPGKIFFGRSHVRDVALKRLTPLDNYCKLLTKLEPKISQCHAVLTFFQSSAEDIAAVTQTKKQDLKTISTPRLLEQYVAVYDFNKQNKDEIDINAGDSLEVIEKCEDGWWLVNKNSEQGYVPGNYLKRGDSLKDSRTLADNCGEKYVCIEAFEPEGPDDHSLRVGVIVELIQKNLDGWWWVSINEKAGWAPATCLQLAERNVQDRLDNLASGAVETVNNLSDVSNLLKGPVTSVGDSHIISVDMDAKPNIPSNQDDFESDEFSDDNDDSDENDSHYSRIYAPAPKRRNTFKDMKTASAKIYENPDNVTTERRNSAKVESDLEYTKTVQESPESDSENVTNSVKEHESDKNFTDKLQSKLNRNSANMNAAGKNNSAMRPKSIPPPPPKYPDAMAPKKKIPTKVTNEPGKKSVNLPKPLLHNNVPPSGVETVKVMPNAASESNFTDELQSKLTKLKPQQQVSKPDSTAPASSQPPKYNVRQSSLKKSLVPKEKPTPMSPPQPSSLSLASALKQKQNSSNNFQHDITESKGRETESKEKDTARYSGSKLSDRIAKFQNQSENKDANITTGNNRGLNLLKRQQEKFKLDDPNLQDNKNKTGFSSSKPSPAIPQKPPVFSKAALKPTVKSSQESVPANVGLKPKVSFTKPKLNQNVTQSNPQTIASKYPQFQAQKTAPVSKPAQVGHKSTLQPPSTPTNKPNWKIADSAEIKYQASHSYQAENAEEISFVRDDSIEVLEKDESGWWLVRVGTEKGWAPSNYIEEVKPVTSRKLNPPKKPLPKLTPGSPAKNTTLDSSNNNNCNNNTSTQCSENDSSKKDGNNRIFNDCLYIVMEDFSAFSDEELSVEEGMYVNVIDNSNNEWWFLCKQRNTVFDLQLKRDCLENGISCDTVIRSRHNLLLRSNMDCLFDNIFNHTKTDPKLSSKRSFMYQSIF</sequence>
<dbReference type="Gene3D" id="2.30.30.40">
    <property type="entry name" value="SH3 Domains"/>
    <property type="match status" value="4"/>
</dbReference>
<dbReference type="GO" id="GO:0005737">
    <property type="term" value="C:cytoplasm"/>
    <property type="evidence" value="ECO:0007669"/>
    <property type="project" value="TreeGrafter"/>
</dbReference>
<feature type="domain" description="PX" evidence="6">
    <location>
        <begin position="3"/>
        <end position="127"/>
    </location>
</feature>
<dbReference type="Proteomes" id="UP001162480">
    <property type="component" value="Chromosome 14"/>
</dbReference>
<feature type="region of interest" description="Disordered" evidence="4">
    <location>
        <begin position="836"/>
        <end position="885"/>
    </location>
</feature>
<feature type="region of interest" description="Disordered" evidence="4">
    <location>
        <begin position="745"/>
        <end position="771"/>
    </location>
</feature>
<dbReference type="GO" id="GO:0035091">
    <property type="term" value="F:phosphatidylinositol binding"/>
    <property type="evidence" value="ECO:0007669"/>
    <property type="project" value="InterPro"/>
</dbReference>
<accession>A0AA36BEL5</accession>
<dbReference type="SUPFAM" id="SSF50044">
    <property type="entry name" value="SH3-domain"/>
    <property type="match status" value="4"/>
</dbReference>
<feature type="compositionally biased region" description="Polar residues" evidence="4">
    <location>
        <begin position="755"/>
        <end position="769"/>
    </location>
</feature>
<evidence type="ECO:0000313" key="8">
    <source>
        <dbReference type="Proteomes" id="UP001162480"/>
    </source>
</evidence>
<dbReference type="Pfam" id="PF07653">
    <property type="entry name" value="SH3_2"/>
    <property type="match status" value="1"/>
</dbReference>
<feature type="compositionally biased region" description="Polar residues" evidence="4">
    <location>
        <begin position="662"/>
        <end position="676"/>
    </location>
</feature>
<dbReference type="InterPro" id="IPR051228">
    <property type="entry name" value="NADPH_Oxidase/PX-Domain"/>
</dbReference>
<feature type="region of interest" description="Disordered" evidence="4">
    <location>
        <begin position="317"/>
        <end position="425"/>
    </location>
</feature>
<feature type="compositionally biased region" description="Low complexity" evidence="4">
    <location>
        <begin position="859"/>
        <end position="881"/>
    </location>
</feature>
<feature type="compositionally biased region" description="Low complexity" evidence="4">
    <location>
        <begin position="574"/>
        <end position="586"/>
    </location>
</feature>
<feature type="compositionally biased region" description="Basic and acidic residues" evidence="4">
    <location>
        <begin position="650"/>
        <end position="659"/>
    </location>
</feature>
<feature type="compositionally biased region" description="Polar residues" evidence="4">
    <location>
        <begin position="626"/>
        <end position="644"/>
    </location>
</feature>
<feature type="domain" description="SH3" evidence="5">
    <location>
        <begin position="776"/>
        <end position="835"/>
    </location>
</feature>
<evidence type="ECO:0000256" key="3">
    <source>
        <dbReference type="PROSITE-ProRule" id="PRU00192"/>
    </source>
</evidence>
<keyword evidence="2" id="KW-0677">Repeat</keyword>
<feature type="compositionally biased region" description="Acidic residues" evidence="4">
    <location>
        <begin position="328"/>
        <end position="344"/>
    </location>
</feature>
<protein>
    <submittedName>
        <fullName evidence="7">And PX domain-containing 2A isoform X1</fullName>
    </submittedName>
</protein>
<keyword evidence="8" id="KW-1185">Reference proteome</keyword>
<evidence type="ECO:0000256" key="4">
    <source>
        <dbReference type="SAM" id="MobiDB-lite"/>
    </source>
</evidence>
<dbReference type="SMART" id="SM00312">
    <property type="entry name" value="PX"/>
    <property type="match status" value="1"/>
</dbReference>
<feature type="domain" description="SH3" evidence="5">
    <location>
        <begin position="214"/>
        <end position="273"/>
    </location>
</feature>
<name>A0AA36BEL5_OCTVU</name>
<evidence type="ECO:0000313" key="7">
    <source>
        <dbReference type="EMBL" id="CAI9733015.1"/>
    </source>
</evidence>
<feature type="compositionally biased region" description="Polar residues" evidence="4">
    <location>
        <begin position="398"/>
        <end position="414"/>
    </location>
</feature>
<dbReference type="EMBL" id="OX597827">
    <property type="protein sequence ID" value="CAI9733015.1"/>
    <property type="molecule type" value="Genomic_DNA"/>
</dbReference>
<dbReference type="PANTHER" id="PTHR15706:SF2">
    <property type="entry name" value="SH3 AND PX DOMAIN-CONTAINING PROTEIN 2A"/>
    <property type="match status" value="1"/>
</dbReference>
<dbReference type="GO" id="GO:0016176">
    <property type="term" value="F:superoxide-generating NADPH oxidase activator activity"/>
    <property type="evidence" value="ECO:0007669"/>
    <property type="project" value="TreeGrafter"/>
</dbReference>
<evidence type="ECO:0000256" key="1">
    <source>
        <dbReference type="ARBA" id="ARBA00022443"/>
    </source>
</evidence>
<dbReference type="GO" id="GO:0042554">
    <property type="term" value="P:superoxide anion generation"/>
    <property type="evidence" value="ECO:0007669"/>
    <property type="project" value="TreeGrafter"/>
</dbReference>
<dbReference type="PROSITE" id="PS50195">
    <property type="entry name" value="PX"/>
    <property type="match status" value="1"/>
</dbReference>
<dbReference type="SUPFAM" id="SSF64268">
    <property type="entry name" value="PX domain"/>
    <property type="match status" value="1"/>
</dbReference>